<organism evidence="2 3">
    <name type="scientific">Stegodyphus mimosarum</name>
    <name type="common">African social velvet spider</name>
    <dbReference type="NCBI Taxonomy" id="407821"/>
    <lineage>
        <taxon>Eukaryota</taxon>
        <taxon>Metazoa</taxon>
        <taxon>Ecdysozoa</taxon>
        <taxon>Arthropoda</taxon>
        <taxon>Chelicerata</taxon>
        <taxon>Arachnida</taxon>
        <taxon>Araneae</taxon>
        <taxon>Araneomorphae</taxon>
        <taxon>Entelegynae</taxon>
        <taxon>Eresoidea</taxon>
        <taxon>Eresidae</taxon>
        <taxon>Stegodyphus</taxon>
    </lineage>
</organism>
<keyword evidence="1" id="KW-0812">Transmembrane</keyword>
<dbReference type="Proteomes" id="UP000054359">
    <property type="component" value="Unassembled WGS sequence"/>
</dbReference>
<feature type="transmembrane region" description="Helical" evidence="1">
    <location>
        <begin position="36"/>
        <end position="59"/>
    </location>
</feature>
<dbReference type="AlphaFoldDB" id="A0A087T2D3"/>
<evidence type="ECO:0000313" key="2">
    <source>
        <dbReference type="EMBL" id="KFM59272.1"/>
    </source>
</evidence>
<protein>
    <submittedName>
        <fullName evidence="2">Uncharacterized protein</fullName>
    </submittedName>
</protein>
<reference evidence="2 3" key="1">
    <citation type="submission" date="2013-11" db="EMBL/GenBank/DDBJ databases">
        <title>Genome sequencing of Stegodyphus mimosarum.</title>
        <authorList>
            <person name="Bechsgaard J."/>
        </authorList>
    </citation>
    <scope>NUCLEOTIDE SEQUENCE [LARGE SCALE GENOMIC DNA]</scope>
</reference>
<keyword evidence="1" id="KW-1133">Transmembrane helix</keyword>
<evidence type="ECO:0000256" key="1">
    <source>
        <dbReference type="SAM" id="Phobius"/>
    </source>
</evidence>
<feature type="transmembrane region" description="Helical" evidence="1">
    <location>
        <begin position="114"/>
        <end position="132"/>
    </location>
</feature>
<gene>
    <name evidence="2" type="ORF">X975_10671</name>
</gene>
<dbReference type="EMBL" id="KK113072">
    <property type="protein sequence ID" value="KFM59272.1"/>
    <property type="molecule type" value="Genomic_DNA"/>
</dbReference>
<keyword evidence="3" id="KW-1185">Reference proteome</keyword>
<name>A0A087T2D3_STEMI</name>
<dbReference type="PANTHER" id="PTHR38553:SF1">
    <property type="entry name" value="G PROTEIN-COUPLED RECEPTOR"/>
    <property type="match status" value="1"/>
</dbReference>
<sequence length="137" mass="15713">MEFIASYVKMLQFILLCHFHWSLVSRILHQKKLISWVIIPFLVGFFAFLSLVTALGLIAHFSPWTACLAPHWILLSFAEFLGIQLYVVAGIYITKKINSISALDSFKKEQKRDLWSVIATYEFSSVTSLAYYSTLQA</sequence>
<dbReference type="OrthoDB" id="5818871at2759"/>
<evidence type="ECO:0000313" key="3">
    <source>
        <dbReference type="Proteomes" id="UP000054359"/>
    </source>
</evidence>
<feature type="non-terminal residue" evidence="2">
    <location>
        <position position="137"/>
    </location>
</feature>
<feature type="transmembrane region" description="Helical" evidence="1">
    <location>
        <begin position="71"/>
        <end position="93"/>
    </location>
</feature>
<keyword evidence="1" id="KW-0472">Membrane</keyword>
<proteinExistence type="predicted"/>
<accession>A0A087T2D3</accession>
<dbReference type="PANTHER" id="PTHR38553">
    <property type="entry name" value="PROTEIN CBG19621"/>
    <property type="match status" value="1"/>
</dbReference>